<evidence type="ECO:0000259" key="5">
    <source>
        <dbReference type="SMART" id="SM00983"/>
    </source>
</evidence>
<dbReference type="GO" id="GO:0016301">
    <property type="term" value="F:kinase activity"/>
    <property type="evidence" value="ECO:0007669"/>
    <property type="project" value="UniProtKB-KW"/>
</dbReference>
<dbReference type="CDD" id="cd07995">
    <property type="entry name" value="TPK"/>
    <property type="match status" value="1"/>
</dbReference>
<evidence type="ECO:0000256" key="4">
    <source>
        <dbReference type="ARBA" id="ARBA00022840"/>
    </source>
</evidence>
<keyword evidence="2" id="KW-0547">Nucleotide-binding</keyword>
<dbReference type="PANTHER" id="PTHR41299:SF1">
    <property type="entry name" value="THIAMINE PYROPHOSPHOKINASE"/>
    <property type="match status" value="1"/>
</dbReference>
<dbReference type="InterPro" id="IPR036371">
    <property type="entry name" value="TPK_B1-bd_sf"/>
</dbReference>
<dbReference type="GO" id="GO:0006772">
    <property type="term" value="P:thiamine metabolic process"/>
    <property type="evidence" value="ECO:0007669"/>
    <property type="project" value="InterPro"/>
</dbReference>
<keyword evidence="1" id="KW-0808">Transferase</keyword>
<sequence>MNQDSQPGVLIMHGDLSPSIDVSDIRDPAYIVAVDGGLSHVRRLGFTPSIVVGDMDSATASDLEWATESGAEIQVSPTDKDQTDLELGLAHITTRCSRIVVLGGEGGTAGHLFGNFLTLASTTWARTVIEWRLAHATVRVIHPGDWRTVSDHAGERVSLLPIHGAACEVTTTGLQWPLFNAVLQPGESRGISNRTIAPPATVRIERGTLVAITEDPV</sequence>
<dbReference type="Pfam" id="PF04263">
    <property type="entry name" value="TPK_catalytic"/>
    <property type="match status" value="1"/>
</dbReference>
<dbReference type="InterPro" id="IPR006282">
    <property type="entry name" value="Thi_PPkinase"/>
</dbReference>
<dbReference type="InterPro" id="IPR007373">
    <property type="entry name" value="Thiamin_PyroPKinase_B1-bd"/>
</dbReference>
<keyword evidence="3" id="KW-0418">Kinase</keyword>
<dbReference type="AlphaFoldDB" id="A0A3B0T2H2"/>
<dbReference type="InterPro" id="IPR053149">
    <property type="entry name" value="TPK"/>
</dbReference>
<evidence type="ECO:0000256" key="3">
    <source>
        <dbReference type="ARBA" id="ARBA00022777"/>
    </source>
</evidence>
<evidence type="ECO:0000313" key="6">
    <source>
        <dbReference type="EMBL" id="VAW08642.1"/>
    </source>
</evidence>
<evidence type="ECO:0000256" key="2">
    <source>
        <dbReference type="ARBA" id="ARBA00022741"/>
    </source>
</evidence>
<gene>
    <name evidence="6" type="ORF">MNBD_ACTINO02-2884</name>
</gene>
<dbReference type="SUPFAM" id="SSF63999">
    <property type="entry name" value="Thiamin pyrophosphokinase, catalytic domain"/>
    <property type="match status" value="1"/>
</dbReference>
<dbReference type="SMART" id="SM00983">
    <property type="entry name" value="TPK_B1_binding"/>
    <property type="match status" value="1"/>
</dbReference>
<dbReference type="Pfam" id="PF04265">
    <property type="entry name" value="TPK_B1_binding"/>
    <property type="match status" value="1"/>
</dbReference>
<dbReference type="NCBIfam" id="TIGR01378">
    <property type="entry name" value="thi_PPkinase"/>
    <property type="match status" value="1"/>
</dbReference>
<reference evidence="6" key="1">
    <citation type="submission" date="2018-06" db="EMBL/GenBank/DDBJ databases">
        <authorList>
            <person name="Zhirakovskaya E."/>
        </authorList>
    </citation>
    <scope>NUCLEOTIDE SEQUENCE</scope>
</reference>
<feature type="domain" description="Thiamin pyrophosphokinase thiamin-binding" evidence="5">
    <location>
        <begin position="152"/>
        <end position="210"/>
    </location>
</feature>
<organism evidence="6">
    <name type="scientific">hydrothermal vent metagenome</name>
    <dbReference type="NCBI Taxonomy" id="652676"/>
    <lineage>
        <taxon>unclassified sequences</taxon>
        <taxon>metagenomes</taxon>
        <taxon>ecological metagenomes</taxon>
    </lineage>
</organism>
<name>A0A3B0T2H2_9ZZZZ</name>
<proteinExistence type="predicted"/>
<protein>
    <recommendedName>
        <fullName evidence="5">Thiamin pyrophosphokinase thiamin-binding domain-containing protein</fullName>
    </recommendedName>
</protein>
<dbReference type="SUPFAM" id="SSF63862">
    <property type="entry name" value="Thiamin pyrophosphokinase, substrate-binding domain"/>
    <property type="match status" value="1"/>
</dbReference>
<dbReference type="InterPro" id="IPR036759">
    <property type="entry name" value="TPK_catalytic_sf"/>
</dbReference>
<dbReference type="InterPro" id="IPR007371">
    <property type="entry name" value="TPK_catalytic"/>
</dbReference>
<dbReference type="GO" id="GO:0030975">
    <property type="term" value="F:thiamine binding"/>
    <property type="evidence" value="ECO:0007669"/>
    <property type="project" value="InterPro"/>
</dbReference>
<dbReference type="Gene3D" id="3.40.50.10240">
    <property type="entry name" value="Thiamin pyrophosphokinase, catalytic domain"/>
    <property type="match status" value="1"/>
</dbReference>
<accession>A0A3B0T2H2</accession>
<dbReference type="GO" id="GO:0005524">
    <property type="term" value="F:ATP binding"/>
    <property type="evidence" value="ECO:0007669"/>
    <property type="project" value="UniProtKB-KW"/>
</dbReference>
<evidence type="ECO:0000256" key="1">
    <source>
        <dbReference type="ARBA" id="ARBA00022679"/>
    </source>
</evidence>
<dbReference type="GO" id="GO:0004788">
    <property type="term" value="F:thiamine diphosphokinase activity"/>
    <property type="evidence" value="ECO:0007669"/>
    <property type="project" value="InterPro"/>
</dbReference>
<dbReference type="EMBL" id="UOEK01000478">
    <property type="protein sequence ID" value="VAW08642.1"/>
    <property type="molecule type" value="Genomic_DNA"/>
</dbReference>
<keyword evidence="4" id="KW-0067">ATP-binding</keyword>
<dbReference type="GO" id="GO:0009229">
    <property type="term" value="P:thiamine diphosphate biosynthetic process"/>
    <property type="evidence" value="ECO:0007669"/>
    <property type="project" value="InterPro"/>
</dbReference>
<dbReference type="PANTHER" id="PTHR41299">
    <property type="entry name" value="THIAMINE PYROPHOSPHOKINASE"/>
    <property type="match status" value="1"/>
</dbReference>